<protein>
    <submittedName>
        <fullName evidence="1">Uncharacterized protein</fullName>
    </submittedName>
</protein>
<accession>A0A6M3K5Y0</accession>
<evidence type="ECO:0000313" key="2">
    <source>
        <dbReference type="EMBL" id="QJA96756.1"/>
    </source>
</evidence>
<organism evidence="1">
    <name type="scientific">viral metagenome</name>
    <dbReference type="NCBI Taxonomy" id="1070528"/>
    <lineage>
        <taxon>unclassified sequences</taxon>
        <taxon>metagenomes</taxon>
        <taxon>organismal metagenomes</taxon>
    </lineage>
</organism>
<gene>
    <name evidence="1" type="ORF">MM415A01533_0004</name>
    <name evidence="2" type="ORF">MM415B07493_0008</name>
</gene>
<name>A0A6M3K5Y0_9ZZZZ</name>
<evidence type="ECO:0000313" key="1">
    <source>
        <dbReference type="EMBL" id="QJA76305.1"/>
    </source>
</evidence>
<dbReference type="EMBL" id="MT143430">
    <property type="protein sequence ID" value="QJA96756.1"/>
    <property type="molecule type" value="Genomic_DNA"/>
</dbReference>
<reference evidence="1" key="1">
    <citation type="submission" date="2020-03" db="EMBL/GenBank/DDBJ databases">
        <title>The deep terrestrial virosphere.</title>
        <authorList>
            <person name="Holmfeldt K."/>
            <person name="Nilsson E."/>
            <person name="Simone D."/>
            <person name="Lopez-Fernandez M."/>
            <person name="Wu X."/>
            <person name="de Brujin I."/>
            <person name="Lundin D."/>
            <person name="Andersson A."/>
            <person name="Bertilsson S."/>
            <person name="Dopson M."/>
        </authorList>
    </citation>
    <scope>NUCLEOTIDE SEQUENCE</scope>
    <source>
        <strain evidence="1">MM415A01533</strain>
        <strain evidence="2">MM415B07493</strain>
    </source>
</reference>
<dbReference type="EMBL" id="MT142217">
    <property type="protein sequence ID" value="QJA76305.1"/>
    <property type="molecule type" value="Genomic_DNA"/>
</dbReference>
<proteinExistence type="predicted"/>
<sequence length="66" mass="7949">MKWTVIRIRYGEEQKYLDDDWEPFAVTSEVTTNHFQGSSMTGIGRFMMDIKSNDYIYLRRPKQNRP</sequence>
<dbReference type="AlphaFoldDB" id="A0A6M3K5Y0"/>